<reference evidence="2 3" key="1">
    <citation type="journal article" date="2015" name="Genome Biol. Evol.">
        <title>Distinctive Genome Reduction Rates Revealed by Genomic Analyses of Two Coxiella-Like Endosymbionts in Ticks.</title>
        <authorList>
            <person name="Gottlieb Y."/>
            <person name="Lalzar I."/>
            <person name="Klasson L."/>
        </authorList>
    </citation>
    <scope>NUCLEOTIDE SEQUENCE [LARGE SCALE GENOMIC DNA]</scope>
    <source>
        <strain evidence="2 3">CRt</strain>
    </source>
</reference>
<dbReference type="InterPro" id="IPR034904">
    <property type="entry name" value="FSCA_dom_sf"/>
</dbReference>
<dbReference type="PANTHER" id="PTHR42831">
    <property type="entry name" value="FE-S PROTEIN MATURATION AUXILIARY FACTOR YITW"/>
    <property type="match status" value="1"/>
</dbReference>
<dbReference type="InterPro" id="IPR002744">
    <property type="entry name" value="MIP18-like"/>
</dbReference>
<name>A0ABN4HQN8_9COXI</name>
<sequence>MIRNNEHEKEIIVLSRDTTAMLVPSGTSIRVPQGTEVTVVQSSGDTFTVNIFGNLVRIEGRDADALGKAIKSPLEDLPPDATIKDKVWAQLSMVFDPEIPVNIVELGLVYVCDIERLEEDTFRVVIEMTLTAPGCGMGPVLVEDVKRKILAIPEVSDAEVEIVFDPPWDREMMSDAAKLQLGVFY</sequence>
<feature type="domain" description="MIP18 family-like" evidence="1">
    <location>
        <begin position="84"/>
        <end position="161"/>
    </location>
</feature>
<dbReference type="Proteomes" id="UP000063965">
    <property type="component" value="Chromosome"/>
</dbReference>
<dbReference type="SUPFAM" id="SSF117916">
    <property type="entry name" value="Fe-S cluster assembly (FSCA) domain-like"/>
    <property type="match status" value="1"/>
</dbReference>
<dbReference type="PANTHER" id="PTHR42831:SF1">
    <property type="entry name" value="FE-S PROTEIN MATURATION AUXILIARY FACTOR YITW"/>
    <property type="match status" value="1"/>
</dbReference>
<dbReference type="EMBL" id="CP011126">
    <property type="protein sequence ID" value="AKQ33779.1"/>
    <property type="molecule type" value="Genomic_DNA"/>
</dbReference>
<dbReference type="InterPro" id="IPR052339">
    <property type="entry name" value="Fe-S_Maturation_MIP18"/>
</dbReference>
<evidence type="ECO:0000259" key="1">
    <source>
        <dbReference type="Pfam" id="PF01883"/>
    </source>
</evidence>
<dbReference type="Pfam" id="PF01883">
    <property type="entry name" value="FeS_assembly_P"/>
    <property type="match status" value="1"/>
</dbReference>
<dbReference type="RefSeq" id="WP_048875420.1">
    <property type="nucleotide sequence ID" value="NZ_CP011126.1"/>
</dbReference>
<evidence type="ECO:0000313" key="3">
    <source>
        <dbReference type="Proteomes" id="UP000063965"/>
    </source>
</evidence>
<gene>
    <name evidence="2" type="ORF">CleRT_11320</name>
</gene>
<organism evidence="2 3">
    <name type="scientific">Candidatus Coxiella mudrowiae</name>
    <dbReference type="NCBI Taxonomy" id="2054173"/>
    <lineage>
        <taxon>Bacteria</taxon>
        <taxon>Pseudomonadati</taxon>
        <taxon>Pseudomonadota</taxon>
        <taxon>Gammaproteobacteria</taxon>
        <taxon>Legionellales</taxon>
        <taxon>Coxiellaceae</taxon>
        <taxon>Coxiella</taxon>
    </lineage>
</organism>
<keyword evidence="3" id="KW-1185">Reference proteome</keyword>
<protein>
    <submittedName>
        <fullName evidence="2">Cytosolic protein</fullName>
    </submittedName>
</protein>
<proteinExistence type="predicted"/>
<dbReference type="Gene3D" id="3.30.300.130">
    <property type="entry name" value="Fe-S cluster assembly (FSCA)"/>
    <property type="match status" value="1"/>
</dbReference>
<evidence type="ECO:0000313" key="2">
    <source>
        <dbReference type="EMBL" id="AKQ33779.1"/>
    </source>
</evidence>
<dbReference type="InterPro" id="IPR017776">
    <property type="entry name" value="FeS_assembly_SufT_put"/>
</dbReference>
<dbReference type="NCBIfam" id="TIGR03406">
    <property type="entry name" value="FeS_long_SufT"/>
    <property type="match status" value="1"/>
</dbReference>
<accession>A0ABN4HQN8</accession>